<accession>A0A6A5UIS2</accession>
<evidence type="ECO:0000313" key="2">
    <source>
        <dbReference type="EMBL" id="KAF1962816.1"/>
    </source>
</evidence>
<feature type="region of interest" description="Disordered" evidence="1">
    <location>
        <begin position="119"/>
        <end position="154"/>
    </location>
</feature>
<feature type="compositionally biased region" description="Polar residues" evidence="1">
    <location>
        <begin position="55"/>
        <end position="75"/>
    </location>
</feature>
<sequence>MRRIHSLARKCLYEITKILAGVVSPNGFTSHGARSHCSQSSRIADLIDREEFPSRQIQSSAAQERANRTSTSSFLQYRVPSPTHAPHTLRNLQHPLGEIDRSQQRALGIPESANAIARCRREEKRRRGSETWIPRPPPTSPTRRPATKAKMSDRSGIRNARIGIKRAGPTGTGAETGAGTGTRTLRRALRSRLL</sequence>
<keyword evidence="3" id="KW-1185">Reference proteome</keyword>
<evidence type="ECO:0000256" key="1">
    <source>
        <dbReference type="SAM" id="MobiDB-lite"/>
    </source>
</evidence>
<reference evidence="2" key="1">
    <citation type="journal article" date="2020" name="Stud. Mycol.">
        <title>101 Dothideomycetes genomes: a test case for predicting lifestyles and emergence of pathogens.</title>
        <authorList>
            <person name="Haridas S."/>
            <person name="Albert R."/>
            <person name="Binder M."/>
            <person name="Bloem J."/>
            <person name="Labutti K."/>
            <person name="Salamov A."/>
            <person name="Andreopoulos B."/>
            <person name="Baker S."/>
            <person name="Barry K."/>
            <person name="Bills G."/>
            <person name="Bluhm B."/>
            <person name="Cannon C."/>
            <person name="Castanera R."/>
            <person name="Culley D."/>
            <person name="Daum C."/>
            <person name="Ezra D."/>
            <person name="Gonzalez J."/>
            <person name="Henrissat B."/>
            <person name="Kuo A."/>
            <person name="Liang C."/>
            <person name="Lipzen A."/>
            <person name="Lutzoni F."/>
            <person name="Magnuson J."/>
            <person name="Mondo S."/>
            <person name="Nolan M."/>
            <person name="Ohm R."/>
            <person name="Pangilinan J."/>
            <person name="Park H.-J."/>
            <person name="Ramirez L."/>
            <person name="Alfaro M."/>
            <person name="Sun H."/>
            <person name="Tritt A."/>
            <person name="Yoshinaga Y."/>
            <person name="Zwiers L.-H."/>
            <person name="Turgeon B."/>
            <person name="Goodwin S."/>
            <person name="Spatafora J."/>
            <person name="Crous P."/>
            <person name="Grigoriev I."/>
        </authorList>
    </citation>
    <scope>NUCLEOTIDE SEQUENCE</scope>
    <source>
        <strain evidence="2">CBS 675.92</strain>
    </source>
</reference>
<protein>
    <submittedName>
        <fullName evidence="2">Uncharacterized protein</fullName>
    </submittedName>
</protein>
<dbReference type="EMBL" id="ML976978">
    <property type="protein sequence ID" value="KAF1962816.1"/>
    <property type="molecule type" value="Genomic_DNA"/>
</dbReference>
<proteinExistence type="predicted"/>
<evidence type="ECO:0000313" key="3">
    <source>
        <dbReference type="Proteomes" id="UP000800035"/>
    </source>
</evidence>
<dbReference type="AlphaFoldDB" id="A0A6A5UIS2"/>
<name>A0A6A5UIS2_9PLEO</name>
<dbReference type="Proteomes" id="UP000800035">
    <property type="component" value="Unassembled WGS sequence"/>
</dbReference>
<gene>
    <name evidence="2" type="ORF">CC80DRAFT_98086</name>
</gene>
<feature type="region of interest" description="Disordered" evidence="1">
    <location>
        <begin position="54"/>
        <end position="89"/>
    </location>
</feature>
<organism evidence="2 3">
    <name type="scientific">Byssothecium circinans</name>
    <dbReference type="NCBI Taxonomy" id="147558"/>
    <lineage>
        <taxon>Eukaryota</taxon>
        <taxon>Fungi</taxon>
        <taxon>Dikarya</taxon>
        <taxon>Ascomycota</taxon>
        <taxon>Pezizomycotina</taxon>
        <taxon>Dothideomycetes</taxon>
        <taxon>Pleosporomycetidae</taxon>
        <taxon>Pleosporales</taxon>
        <taxon>Massarineae</taxon>
        <taxon>Massarinaceae</taxon>
        <taxon>Byssothecium</taxon>
    </lineage>
</organism>